<dbReference type="AlphaFoldDB" id="A0A1N6Q7J2"/>
<dbReference type="PROSITE" id="PS51742">
    <property type="entry name" value="PPC"/>
    <property type="match status" value="1"/>
</dbReference>
<keyword evidence="3" id="KW-1185">Reference proteome</keyword>
<dbReference type="PANTHER" id="PTHR34988">
    <property type="entry name" value="PROTEIN, PUTATIVE-RELATED"/>
    <property type="match status" value="1"/>
</dbReference>
<dbReference type="Proteomes" id="UP000186819">
    <property type="component" value="Unassembled WGS sequence"/>
</dbReference>
<dbReference type="Pfam" id="PF03479">
    <property type="entry name" value="PCC"/>
    <property type="match status" value="1"/>
</dbReference>
<accession>A0A1N6Q7J2</accession>
<reference evidence="3" key="1">
    <citation type="submission" date="2017-01" db="EMBL/GenBank/DDBJ databases">
        <authorList>
            <person name="Varghese N."/>
            <person name="Submissions S."/>
        </authorList>
    </citation>
    <scope>NUCLEOTIDE SEQUENCE [LARGE SCALE GENOMIC DNA]</scope>
    <source>
        <strain evidence="3">ATCC 51758</strain>
    </source>
</reference>
<name>A0A1N6Q7J2_9RHOO</name>
<proteinExistence type="predicted"/>
<protein>
    <recommendedName>
        <fullName evidence="1">PPC domain-containing protein</fullName>
    </recommendedName>
</protein>
<sequence length="137" mass="14550">MERMNPYPLRLLPGSDLRKALESAVSEQPGGPAFVLSGIGSLIDAKLRFAGHDTATTIPGPSEILTLAGSLAENGAHLHMSISTPDGRVVGGHVVYGNTVRTTAEILLAPLPGWVLRREPDASTGYDELVVRRRVAE</sequence>
<evidence type="ECO:0000313" key="2">
    <source>
        <dbReference type="EMBL" id="SIQ12509.1"/>
    </source>
</evidence>
<organism evidence="2 3">
    <name type="scientific">Aromatoleum tolulyticum</name>
    <dbReference type="NCBI Taxonomy" id="34027"/>
    <lineage>
        <taxon>Bacteria</taxon>
        <taxon>Pseudomonadati</taxon>
        <taxon>Pseudomonadota</taxon>
        <taxon>Betaproteobacteria</taxon>
        <taxon>Rhodocyclales</taxon>
        <taxon>Rhodocyclaceae</taxon>
        <taxon>Aromatoleum</taxon>
    </lineage>
</organism>
<dbReference type="Gene3D" id="3.30.1330.80">
    <property type="entry name" value="Hypothetical protein, similar to alpha- acetolactate decarboxylase, domain 2"/>
    <property type="match status" value="1"/>
</dbReference>
<evidence type="ECO:0000313" key="3">
    <source>
        <dbReference type="Proteomes" id="UP000186819"/>
    </source>
</evidence>
<dbReference type="PANTHER" id="PTHR34988:SF1">
    <property type="entry name" value="DNA-BINDING PROTEIN"/>
    <property type="match status" value="1"/>
</dbReference>
<gene>
    <name evidence="2" type="ORF">SAMN05421829_102379</name>
</gene>
<feature type="domain" description="PPC" evidence="1">
    <location>
        <begin position="1"/>
        <end position="132"/>
    </location>
</feature>
<dbReference type="CDD" id="cd11378">
    <property type="entry name" value="DUF296"/>
    <property type="match status" value="1"/>
</dbReference>
<dbReference type="EMBL" id="FTMD01000002">
    <property type="protein sequence ID" value="SIQ12509.1"/>
    <property type="molecule type" value="Genomic_DNA"/>
</dbReference>
<dbReference type="SUPFAM" id="SSF117856">
    <property type="entry name" value="AF0104/ALDC/Ptd012-like"/>
    <property type="match status" value="1"/>
</dbReference>
<evidence type="ECO:0000259" key="1">
    <source>
        <dbReference type="PROSITE" id="PS51742"/>
    </source>
</evidence>
<dbReference type="InterPro" id="IPR005175">
    <property type="entry name" value="PPC_dom"/>
</dbReference>
<dbReference type="STRING" id="34027.SAMN05421829_102379"/>